<sequence>MTRLASRLESQRELLGTEEATKNAVIMPIINALGYDVFEPQRFSLHNDRRVETLTCSWFRITFVGNCRRLALFSVTNDAT</sequence>
<evidence type="ECO:0000313" key="1">
    <source>
        <dbReference type="EMBL" id="KLU04107.1"/>
    </source>
</evidence>
<organism evidence="1 2">
    <name type="scientific">Rhodopirellula islandica</name>
    <dbReference type="NCBI Taxonomy" id="595434"/>
    <lineage>
        <taxon>Bacteria</taxon>
        <taxon>Pseudomonadati</taxon>
        <taxon>Planctomycetota</taxon>
        <taxon>Planctomycetia</taxon>
        <taxon>Pirellulales</taxon>
        <taxon>Pirellulaceae</taxon>
        <taxon>Rhodopirellula</taxon>
    </lineage>
</organism>
<dbReference type="PATRIC" id="fig|595434.4.peg.3512"/>
<comment type="caution">
    <text evidence="1">The sequence shown here is derived from an EMBL/GenBank/DDBJ whole genome shotgun (WGS) entry which is preliminary data.</text>
</comment>
<dbReference type="Proteomes" id="UP000036367">
    <property type="component" value="Unassembled WGS sequence"/>
</dbReference>
<dbReference type="AlphaFoldDB" id="A0A0J1BBW2"/>
<protein>
    <submittedName>
        <fullName evidence="1">Prophage Lp2 protein 6</fullName>
    </submittedName>
</protein>
<reference evidence="1" key="1">
    <citation type="submission" date="2015-05" db="EMBL/GenBank/DDBJ databases">
        <title>Permanent draft genome of Rhodopirellula islandicus K833.</title>
        <authorList>
            <person name="Kizina J."/>
            <person name="Richter M."/>
            <person name="Glockner F.O."/>
            <person name="Harder J."/>
        </authorList>
    </citation>
    <scope>NUCLEOTIDE SEQUENCE [LARGE SCALE GENOMIC DNA]</scope>
    <source>
        <strain evidence="1">K833</strain>
    </source>
</reference>
<evidence type="ECO:0000313" key="2">
    <source>
        <dbReference type="Proteomes" id="UP000036367"/>
    </source>
</evidence>
<name>A0A0J1BBW2_RHOIS</name>
<keyword evidence="2" id="KW-1185">Reference proteome</keyword>
<dbReference type="EMBL" id="LECT01000029">
    <property type="protein sequence ID" value="KLU04107.1"/>
    <property type="molecule type" value="Genomic_DNA"/>
</dbReference>
<proteinExistence type="predicted"/>
<dbReference type="STRING" id="595434.RISK_003693"/>
<accession>A0A0J1BBW2</accession>
<gene>
    <name evidence="1" type="ORF">RISK_003693</name>
</gene>